<feature type="compositionally biased region" description="Low complexity" evidence="1">
    <location>
        <begin position="496"/>
        <end position="508"/>
    </location>
</feature>
<comment type="caution">
    <text evidence="2">The sequence shown here is derived from an EMBL/GenBank/DDBJ whole genome shotgun (WGS) entry which is preliminary data.</text>
</comment>
<feature type="compositionally biased region" description="Basic and acidic residues" evidence="1">
    <location>
        <begin position="648"/>
        <end position="669"/>
    </location>
</feature>
<feature type="compositionally biased region" description="Basic and acidic residues" evidence="1">
    <location>
        <begin position="1"/>
        <end position="11"/>
    </location>
</feature>
<evidence type="ECO:0000313" key="2">
    <source>
        <dbReference type="EMBL" id="RAO33357.1"/>
    </source>
</evidence>
<dbReference type="SMART" id="SM00028">
    <property type="entry name" value="TPR"/>
    <property type="match status" value="3"/>
</dbReference>
<feature type="compositionally biased region" description="Low complexity" evidence="1">
    <location>
        <begin position="1062"/>
        <end position="1076"/>
    </location>
</feature>
<feature type="compositionally biased region" description="Basic and acidic residues" evidence="1">
    <location>
        <begin position="478"/>
        <end position="495"/>
    </location>
</feature>
<dbReference type="Gene3D" id="1.25.40.10">
    <property type="entry name" value="Tetratricopeptide repeat domain"/>
    <property type="match status" value="1"/>
</dbReference>
<dbReference type="PANTHER" id="PTHR37841">
    <property type="entry name" value="GLR2918 PROTEIN"/>
    <property type="match status" value="1"/>
</dbReference>
<feature type="compositionally biased region" description="Basic and acidic residues" evidence="1">
    <location>
        <begin position="401"/>
        <end position="452"/>
    </location>
</feature>
<gene>
    <name evidence="2" type="ORF">PSN13_03417</name>
</gene>
<feature type="compositionally biased region" description="Pro residues" evidence="1">
    <location>
        <begin position="1077"/>
        <end position="1088"/>
    </location>
</feature>
<dbReference type="SUPFAM" id="SSF48452">
    <property type="entry name" value="TPR-like"/>
    <property type="match status" value="1"/>
</dbReference>
<feature type="compositionally biased region" description="Low complexity" evidence="1">
    <location>
        <begin position="462"/>
        <end position="477"/>
    </location>
</feature>
<feature type="compositionally biased region" description="Pro residues" evidence="1">
    <location>
        <begin position="627"/>
        <end position="644"/>
    </location>
</feature>
<feature type="compositionally biased region" description="Low complexity" evidence="1">
    <location>
        <begin position="559"/>
        <end position="570"/>
    </location>
</feature>
<dbReference type="InterPro" id="IPR011990">
    <property type="entry name" value="TPR-like_helical_dom_sf"/>
</dbReference>
<feature type="region of interest" description="Disordered" evidence="1">
    <location>
        <begin position="1"/>
        <end position="1210"/>
    </location>
</feature>
<feature type="compositionally biased region" description="Basic and acidic residues" evidence="1">
    <location>
        <begin position="1397"/>
        <end position="1415"/>
    </location>
</feature>
<feature type="compositionally biased region" description="Basic and acidic residues" evidence="1">
    <location>
        <begin position="236"/>
        <end position="258"/>
    </location>
</feature>
<organism evidence="2 3">
    <name type="scientific">Micromonospora saelicesensis</name>
    <dbReference type="NCBI Taxonomy" id="285676"/>
    <lineage>
        <taxon>Bacteria</taxon>
        <taxon>Bacillati</taxon>
        <taxon>Actinomycetota</taxon>
        <taxon>Actinomycetes</taxon>
        <taxon>Micromonosporales</taxon>
        <taxon>Micromonosporaceae</taxon>
        <taxon>Micromonospora</taxon>
    </lineage>
</organism>
<feature type="compositionally biased region" description="Acidic residues" evidence="1">
    <location>
        <begin position="953"/>
        <end position="963"/>
    </location>
</feature>
<proteinExistence type="predicted"/>
<feature type="compositionally biased region" description="Basic and acidic residues" evidence="1">
    <location>
        <begin position="120"/>
        <end position="199"/>
    </location>
</feature>
<evidence type="ECO:0000256" key="1">
    <source>
        <dbReference type="SAM" id="MobiDB-lite"/>
    </source>
</evidence>
<reference evidence="2 3" key="1">
    <citation type="submission" date="2018-03" db="EMBL/GenBank/DDBJ databases">
        <title>Defining the species Micromonospora saelicesensis and Micromonospora noduli under the framework of genomics.</title>
        <authorList>
            <person name="Riesco R."/>
            <person name="Trujillo M.E."/>
        </authorList>
    </citation>
    <scope>NUCLEOTIDE SEQUENCE [LARGE SCALE GENOMIC DNA]</scope>
    <source>
        <strain evidence="2 3">PSN13</strain>
    </source>
</reference>
<dbReference type="Pfam" id="PF14903">
    <property type="entry name" value="WG_beta_rep"/>
    <property type="match status" value="3"/>
</dbReference>
<feature type="compositionally biased region" description="Pro residues" evidence="1">
    <location>
        <begin position="204"/>
        <end position="216"/>
    </location>
</feature>
<feature type="compositionally biased region" description="Pro residues" evidence="1">
    <location>
        <begin position="1017"/>
        <end position="1034"/>
    </location>
</feature>
<feature type="compositionally biased region" description="Pro residues" evidence="1">
    <location>
        <begin position="1044"/>
        <end position="1061"/>
    </location>
</feature>
<sequence>MNGRYTDRWSDPNEPSWVVEPTTEWHPQFPGQRYAGDIGMPHQPPPRGRATVSGRAEVPPLAPTRPDGTYLGRSWSDEPPEEQAPHGRSWVDDEPGETPAYGRLRGDERSADTSAYGRPDSADSRHYDHEPYRRPLPEPPRRDDRRSPESDRRTAWSDRRPADERGPAREAAWHRDQPTPERYDSRRPRQEPTERDRGYRGTPPVSPAPRPEPGWVPEPDDTPRRRGTPERPAAGYERHTDDGYGVRPTRDHDGRIADAADPWAPVDGRTRYRADGYPDRAADDLRRPEPRYRADEGVGAAPSPNGGRRRRPEADLPDQPRLDDDRRRPDTDPHRQQPREAAARAEAYPDRRPREQARPDGYRDNGYREDAPREDAYREPRPQPGQRSDGSLPWPAPGPVRQDRTSDRTREPGHRTDPHRADPHGSPDPHRTAEPHRSPDPHRTTDPRRTADPYRSAEPGIASRPAARPDRPAATPSRPDERPAATPARYDERQARPAATAPPASGRAMPVPPVSPERPVSPAPVSPAWDRPVSATPASPERPVSPAPDSPASRGWDRPVSAAPVSPAASGRDRPVSAVPVSPASDRPVSGPPAARLRLEYLPAPVDPPGADERSDAPPASGRRPLAEPPPASGAHPAPPPRYPGPDTGDHPADQRRGEEPGPDRRRVGDPLAGTPPTDRRPAAPDRSSPNERPHPADRPAAPQRPYSPERLTPTADARPSVAPPPTWQAPPPPATRPDPTPADPTRAVPAPEASPPPAAEVAPTLPPAPGTPRRYVPPPPSEEPVAAVHEPDDVPGTRGPEAWFSPAQPAESDQAEPATDQRSSDPVDDESTAGDPGVSATPDAQTSTPAADTHLDVADEHASGSTPDDAFGPVSAPPAHPVSGAPRLWADDLDDDPQPDFDTGAVDGDQPVSGAPVVAMPRQRTEADQQPFAASPSEDTDPVEHAPTDELAPPDEPADAIDDPSASPADGSRVDEWRGDAALYVTAMDDTSRPVSAPPVSAPPVSAPPASVTPVSVPPAPPVSAPPAAPVSAPPASATAPVSAPPAPTAAPVSAPPSPTAAPISAPPASTAAPISAPPISAPPAPTAAPVSAPPASAQPYSVAPVSAPPAPAQPYSGAPVSAPPAPAAAPVSAPPAATPMTAPPASTPPPAAAPVSGPPASVVPTSGPPASAVPGPRIGSDGDNEPVSAPPDDAPPVVTRPSLADPGDPEQVLAAYRWRLDPVTLREELTEPDDLRAIRRRLTEKLGSAVDNRARARLLSLRAVASRILGDLDDALADGRLALTYAEATGELRRTALAQARLAHVLRWRGDFAEADQLFAQANSVELPDRLRAALHEHAGRSCYDQGRLMEACEHFEKALDLRGAGDSELLSRVRVALDAVTVRAEKDGFGAYPRSRDEVLDRDRPPLPDRDGPLWGYTSQDGDMVVPARYAEAQPFHDGLAWVRRPDTDRWSLINLLGTTVIPPSFRAAQPFSDGLAWVVGENGWTAIDATGEVQVAPNFAEVRPFRRGLAAVRREGWGAVDRTGRVIVPTRYHGFVTELADGQQIDGFTDEGLAVVDVAGRRGVVDRTGTVLVPPAHPMLVIHPVAFLIESDNGRWGALDRRGVPLIDPVHRDRAEVLEEIDRLLTDANPVL</sequence>
<protein>
    <submittedName>
        <fullName evidence="2">Large tegument protein deneddylase</fullName>
    </submittedName>
</protein>
<feature type="compositionally biased region" description="Pro residues" evidence="1">
    <location>
        <begin position="510"/>
        <end position="525"/>
    </location>
</feature>
<feature type="region of interest" description="Disordered" evidence="1">
    <location>
        <begin position="1397"/>
        <end position="1421"/>
    </location>
</feature>
<feature type="compositionally biased region" description="Low complexity" evidence="1">
    <location>
        <begin position="1155"/>
        <end position="1178"/>
    </location>
</feature>
<dbReference type="PANTHER" id="PTHR37841:SF1">
    <property type="entry name" value="DUF3298 DOMAIN-CONTAINING PROTEIN"/>
    <property type="match status" value="1"/>
</dbReference>
<feature type="compositionally biased region" description="Pro residues" evidence="1">
    <location>
        <begin position="1123"/>
        <end position="1154"/>
    </location>
</feature>
<feature type="compositionally biased region" description="Basic and acidic residues" evidence="1">
    <location>
        <begin position="268"/>
        <end position="296"/>
    </location>
</feature>
<feature type="compositionally biased region" description="Basic and acidic residues" evidence="1">
    <location>
        <begin position="678"/>
        <end position="698"/>
    </location>
</feature>
<dbReference type="EMBL" id="PYAG01000014">
    <property type="protein sequence ID" value="RAO33357.1"/>
    <property type="molecule type" value="Genomic_DNA"/>
</dbReference>
<name>A0A328NR25_9ACTN</name>
<evidence type="ECO:0000313" key="3">
    <source>
        <dbReference type="Proteomes" id="UP000249419"/>
    </source>
</evidence>
<dbReference type="Proteomes" id="UP000249419">
    <property type="component" value="Unassembled WGS sequence"/>
</dbReference>
<feature type="compositionally biased region" description="Basic and acidic residues" evidence="1">
    <location>
        <begin position="312"/>
        <end position="381"/>
    </location>
</feature>
<feature type="compositionally biased region" description="Pro residues" evidence="1">
    <location>
        <begin position="997"/>
        <end position="1008"/>
    </location>
</feature>
<feature type="compositionally biased region" description="Low complexity" evidence="1">
    <location>
        <begin position="1089"/>
        <end position="1107"/>
    </location>
</feature>
<dbReference type="RefSeq" id="WP_258400503.1">
    <property type="nucleotide sequence ID" value="NZ_PYAG01000014.1"/>
</dbReference>
<accession>A0A328NR25</accession>
<feature type="compositionally biased region" description="Basic and acidic residues" evidence="1">
    <location>
        <begin position="854"/>
        <end position="863"/>
    </location>
</feature>
<dbReference type="InterPro" id="IPR032774">
    <property type="entry name" value="WG_beta_rep"/>
</dbReference>
<dbReference type="InterPro" id="IPR019734">
    <property type="entry name" value="TPR_rpt"/>
</dbReference>
<feature type="compositionally biased region" description="Pro residues" evidence="1">
    <location>
        <begin position="753"/>
        <end position="783"/>
    </location>
</feature>
<feature type="compositionally biased region" description="Pro residues" evidence="1">
    <location>
        <begin position="722"/>
        <end position="743"/>
    </location>
</feature>